<dbReference type="AlphaFoldDB" id="A0A159Z9Y6"/>
<reference evidence="2 3" key="1">
    <citation type="submission" date="2015-09" db="EMBL/GenBank/DDBJ databases">
        <title>Complete genome sequence of Defluviimonas alba cai42t isolated from an oilfield in Xinjiang.</title>
        <authorList>
            <person name="Geng S."/>
            <person name="Pan X."/>
            <person name="Wu X."/>
        </authorList>
    </citation>
    <scope>NUCLEOTIDE SEQUENCE [LARGE SCALE GENOMIC DNA]</scope>
    <source>
        <strain evidence="3">cai42</strain>
    </source>
</reference>
<dbReference type="Gene3D" id="3.90.1200.10">
    <property type="match status" value="1"/>
</dbReference>
<dbReference type="InterPro" id="IPR002575">
    <property type="entry name" value="Aminoglycoside_PTrfase"/>
</dbReference>
<proteinExistence type="predicted"/>
<dbReference type="Pfam" id="PF01636">
    <property type="entry name" value="APH"/>
    <property type="match status" value="1"/>
</dbReference>
<dbReference type="RefSeq" id="WP_066817314.1">
    <property type="nucleotide sequence ID" value="NZ_CP012661.1"/>
</dbReference>
<evidence type="ECO:0000313" key="3">
    <source>
        <dbReference type="Proteomes" id="UP000076128"/>
    </source>
</evidence>
<gene>
    <name evidence="2" type="ORF">AKL17_4506</name>
</gene>
<dbReference type="Proteomes" id="UP000076128">
    <property type="component" value="Chromosome"/>
</dbReference>
<dbReference type="EMBL" id="CP012661">
    <property type="protein sequence ID" value="AMY71718.1"/>
    <property type="molecule type" value="Genomic_DNA"/>
</dbReference>
<evidence type="ECO:0000313" key="2">
    <source>
        <dbReference type="EMBL" id="AMY71718.1"/>
    </source>
</evidence>
<organism evidence="2 3">
    <name type="scientific">Frigidibacter mobilis</name>
    <dbReference type="NCBI Taxonomy" id="1335048"/>
    <lineage>
        <taxon>Bacteria</taxon>
        <taxon>Pseudomonadati</taxon>
        <taxon>Pseudomonadota</taxon>
        <taxon>Alphaproteobacteria</taxon>
        <taxon>Rhodobacterales</taxon>
        <taxon>Paracoccaceae</taxon>
        <taxon>Frigidibacter</taxon>
    </lineage>
</organism>
<dbReference type="GO" id="GO:0016740">
    <property type="term" value="F:transferase activity"/>
    <property type="evidence" value="ECO:0007669"/>
    <property type="project" value="UniProtKB-KW"/>
</dbReference>
<dbReference type="STRING" id="1335048.AKL17_4506"/>
<dbReference type="InterPro" id="IPR011009">
    <property type="entry name" value="Kinase-like_dom_sf"/>
</dbReference>
<dbReference type="OrthoDB" id="7856512at2"/>
<dbReference type="KEGG" id="daa:AKL17_4506"/>
<dbReference type="SUPFAM" id="SSF56112">
    <property type="entry name" value="Protein kinase-like (PK-like)"/>
    <property type="match status" value="1"/>
</dbReference>
<feature type="domain" description="Aminoglycoside phosphotransferase" evidence="1">
    <location>
        <begin position="2"/>
        <end position="189"/>
    </location>
</feature>
<protein>
    <submittedName>
        <fullName evidence="2">Aminoglycoside phosphotransferase</fullName>
    </submittedName>
</protein>
<accession>A0A159Z9Y6</accession>
<evidence type="ECO:0000259" key="1">
    <source>
        <dbReference type="Pfam" id="PF01636"/>
    </source>
</evidence>
<name>A0A159Z9Y6_9RHOB</name>
<keyword evidence="3" id="KW-1185">Reference proteome</keyword>
<sequence length="243" mass="26199">MPRVLAAQPESHVLLMERVPGDTAAGVMEQATRPEQLDDALEACGRWLARFHAATDAGPRSYRPRVVCEHLARQRDAVVAGRRPVPLSQEFVALSTRVIDAGPGYDGLPARAAGRHGDMNLRNLVLAGDPPGVDGAWGLDFAPAQSAPVGHDVARLLLNFAVCCTDPAQIPEGEVLPPRALAAFFRGYDFAGPEDASIGFLLRNQIIADWARIPPAAARTDLLQQIRLAALRAIARRAFPDLR</sequence>
<keyword evidence="2" id="KW-0808">Transferase</keyword>